<comment type="caution">
    <text evidence="1">The sequence shown here is derived from an EMBL/GenBank/DDBJ whole genome shotgun (WGS) entry which is preliminary data.</text>
</comment>
<protein>
    <submittedName>
        <fullName evidence="1">Uncharacterized protein</fullName>
    </submittedName>
</protein>
<dbReference type="AlphaFoldDB" id="A0A4E0QNJ3"/>
<evidence type="ECO:0000313" key="1">
    <source>
        <dbReference type="EMBL" id="TGO02448.1"/>
    </source>
</evidence>
<dbReference type="EMBL" id="JSZA02000133">
    <property type="protein sequence ID" value="TGO02448.1"/>
    <property type="molecule type" value="Genomic_DNA"/>
</dbReference>
<evidence type="ECO:0000313" key="2">
    <source>
        <dbReference type="Proteomes" id="UP000030428"/>
    </source>
</evidence>
<organism evidence="1 2">
    <name type="scientific">Candidatus Thiomargarita nelsonii</name>
    <dbReference type="NCBI Taxonomy" id="1003181"/>
    <lineage>
        <taxon>Bacteria</taxon>
        <taxon>Pseudomonadati</taxon>
        <taxon>Pseudomonadota</taxon>
        <taxon>Gammaproteobacteria</taxon>
        <taxon>Thiotrichales</taxon>
        <taxon>Thiotrichaceae</taxon>
        <taxon>Thiomargarita</taxon>
    </lineage>
</organism>
<reference evidence="1 2" key="1">
    <citation type="journal article" date="2016" name="Front. Microbiol.">
        <title>Single-Cell (Meta-)Genomics of a Dimorphic Candidatus Thiomargarita nelsonii Reveals Genomic Plasticity.</title>
        <authorList>
            <person name="Flood B.E."/>
            <person name="Fliss P."/>
            <person name="Jones D.S."/>
            <person name="Dick G.J."/>
            <person name="Jain S."/>
            <person name="Kaster A.K."/>
            <person name="Winkel M."/>
            <person name="Mussmann M."/>
            <person name="Bailey J."/>
        </authorList>
    </citation>
    <scope>NUCLEOTIDE SEQUENCE [LARGE SCALE GENOMIC DNA]</scope>
    <source>
        <strain evidence="1">Hydrate Ridge</strain>
    </source>
</reference>
<sequence length="66" mass="7740">MIEFFYDLVCDILSTVKNEISGGYSNERVAPLKKNYNVAMLVNKFPKRSDYEQCNYYLVAGLMFRE</sequence>
<gene>
    <name evidence="1" type="ORF">PN36_24855</name>
</gene>
<proteinExistence type="predicted"/>
<name>A0A4E0QNJ3_9GAMM</name>
<accession>A0A4E0QNJ3</accession>
<dbReference type="Proteomes" id="UP000030428">
    <property type="component" value="Unassembled WGS sequence"/>
</dbReference>
<keyword evidence="2" id="KW-1185">Reference proteome</keyword>